<evidence type="ECO:0000313" key="17">
    <source>
        <dbReference type="EMBL" id="AIK20537.1"/>
    </source>
</evidence>
<dbReference type="GO" id="GO:0039587">
    <property type="term" value="P:symbiont-mediated-mediated suppression of host tetherin activity"/>
    <property type="evidence" value="ECO:0007669"/>
    <property type="project" value="UniProtKB-UniRule"/>
</dbReference>
<feature type="region of interest" description="Disordered" evidence="16">
    <location>
        <begin position="50"/>
        <end position="81"/>
    </location>
</feature>
<feature type="topological domain" description="Cytoplasmic" evidence="14">
    <location>
        <begin position="28"/>
        <end position="81"/>
    </location>
</feature>
<comment type="similarity">
    <text evidence="14 15">Belongs to the HIV-1 VPU protein family.</text>
</comment>
<evidence type="ECO:0000256" key="1">
    <source>
        <dbReference type="ARBA" id="ARBA00004313"/>
    </source>
</evidence>
<keyword evidence="4 14" id="KW-0597">Phosphoprotein</keyword>
<evidence type="ECO:0000256" key="13">
    <source>
        <dbReference type="ARBA" id="ARBA00031215"/>
    </source>
</evidence>
<keyword evidence="14" id="KW-1090">Inhibition of host innate immune response by virus</keyword>
<dbReference type="SUPFAM" id="SSF57647">
    <property type="entry name" value="HIV-1 VPU cytoplasmic domain"/>
    <property type="match status" value="1"/>
</dbReference>
<evidence type="ECO:0000256" key="12">
    <source>
        <dbReference type="ARBA" id="ARBA00030659"/>
    </source>
</evidence>
<evidence type="ECO:0000256" key="6">
    <source>
        <dbReference type="ARBA" id="ARBA00022692"/>
    </source>
</evidence>
<evidence type="ECO:0000256" key="3">
    <source>
        <dbReference type="ARBA" id="ARBA00022448"/>
    </source>
</evidence>
<dbReference type="GO" id="GO:0039502">
    <property type="term" value="P:symbiont-mediated suppression of host type I interferon-mediated signaling pathway"/>
    <property type="evidence" value="ECO:0007669"/>
    <property type="project" value="UniProtKB-UniRule"/>
</dbReference>
<dbReference type="Gene3D" id="1.10.195.10">
    <property type="entry name" value="HIV-1 VPU cytoplasmic domain"/>
    <property type="match status" value="1"/>
</dbReference>
<evidence type="ECO:0000256" key="2">
    <source>
        <dbReference type="ARBA" id="ARBA00018094"/>
    </source>
</evidence>
<comment type="activity regulation">
    <text evidence="14">Ion channel activity is inhibited by hexamethylene amiloride in vitro.</text>
</comment>
<comment type="subcellular location">
    <subcellularLocation>
        <location evidence="1 14 15">Host membrane</location>
        <topology evidence="1 14 15">Single-pass type I membrane protein</topology>
    </subcellularLocation>
</comment>
<keyword evidence="10 14" id="KW-0472">Membrane</keyword>
<evidence type="ECO:0000256" key="5">
    <source>
        <dbReference type="ARBA" id="ARBA00022581"/>
    </source>
</evidence>
<dbReference type="Pfam" id="PF00558">
    <property type="entry name" value="Vpu"/>
    <property type="match status" value="1"/>
</dbReference>
<dbReference type="HAMAP" id="MF_04082">
    <property type="entry name" value="HIV_VPU"/>
    <property type="match status" value="1"/>
</dbReference>
<keyword evidence="6 14" id="KW-0812">Transmembrane</keyword>
<keyword evidence="7 14" id="KW-0053">Apoptosis</keyword>
<keyword evidence="3 14" id="KW-0813">Transport</keyword>
<dbReference type="GO" id="GO:0016020">
    <property type="term" value="C:membrane"/>
    <property type="evidence" value="ECO:0007669"/>
    <property type="project" value="UniProtKB-UniRule"/>
</dbReference>
<keyword evidence="14" id="KW-1114">Inhibition of host interferon signaling pathway by virus</keyword>
<accession>A0A076V5C3</accession>
<evidence type="ECO:0000256" key="11">
    <source>
        <dbReference type="ARBA" id="ARBA00023303"/>
    </source>
</evidence>
<dbReference type="GO" id="GO:0019076">
    <property type="term" value="P:viral release from host cell"/>
    <property type="evidence" value="ECO:0007669"/>
    <property type="project" value="UniProtKB-UniRule"/>
</dbReference>
<keyword evidence="5 14" id="KW-0945">Host-virus interaction</keyword>
<dbReference type="GO" id="GO:0005261">
    <property type="term" value="F:monoatomic cation channel activity"/>
    <property type="evidence" value="ECO:0007669"/>
    <property type="project" value="UniProtKB-UniRule"/>
</dbReference>
<evidence type="ECO:0000256" key="10">
    <source>
        <dbReference type="ARBA" id="ARBA00023136"/>
    </source>
</evidence>
<dbReference type="EMBL" id="KJ849827">
    <property type="protein sequence ID" value="AIK20537.1"/>
    <property type="molecule type" value="Genomic_DNA"/>
</dbReference>
<comment type="caution">
    <text evidence="14">Lacks conserved residue(s) required for the propagation of feature annotation.</text>
</comment>
<keyword evidence="8 14" id="KW-1043">Host membrane</keyword>
<feature type="topological domain" description="Extracellular" evidence="14">
    <location>
        <begin position="1"/>
        <end position="6"/>
    </location>
</feature>
<keyword evidence="14" id="KW-0922">Interferon antiviral system evasion</keyword>
<keyword evidence="9 14" id="KW-0406">Ion transport</keyword>
<comment type="function">
    <text evidence="15">Enhances virion budding by targeting host CD4 and Tetherin/BST2 to proteasome degradation. Degradation of CD4 prevents any unwanted premature interactions between viral Env and its host receptor CD4 in the endoplasmic reticulum. Degradation of antiretroviral protein Tetherin/BST2 is important for virion budding, as BST2 tethers new viral particles to the host cell membrane. Mechanistically, Vpu bridges either CD4 or BST2 to BTRC, a substrate recognition subunit of the Skp1/Cullin/F-box protein E3 ubiquitin ligase, induces their ubiquitination and subsequent proteasomal degradation. The alteration of the E3 ligase specificity by Vpu seems to promote the degradation of host IKBKB, leading to NF-kappa-B down-regulation and subsequent apoptosis. Acts as a viroporin that forms an oligomeric ion channel in membranes. Modulates the host DNA repair mechanisms to promote degradation of nuclear viral cDNA in cells that are already productively infected in order to suppress immune sensing and proviral hyper-integration (superinfection). Manipulates PML-NBs and modulates SUMOylation of host BLM protein thereby enhancing its DNA-end processing activity toward viral unintegrated linear DNA. Also inhibits RAD52-mediated homologous repair of viral cDNA, preventing the generation of dead-end circular forms of single copies of the long terminal repeat and permitting sustained nucleolytic attack.</text>
</comment>
<dbReference type="GO" id="GO:0032801">
    <property type="term" value="P:receptor catabolic process"/>
    <property type="evidence" value="ECO:0007669"/>
    <property type="project" value="UniProtKB-UniRule"/>
</dbReference>
<organismHost>
    <name type="scientific">Homo sapiens</name>
    <name type="common">Human</name>
    <dbReference type="NCBI Taxonomy" id="9606"/>
</organismHost>
<comment type="subunit">
    <text evidence="14">Homopentamer. Interacts with host CD4 and BRTC; these interactions induce proteasomal degradation of CD4. Interacts with host BST2; this interaction leads to the degradation of host BST2. Interacts with host FBXW11. Interacts with host AP1M1; this interaction plays a role in the mistrafficking and subsequent degradation of host BST2. Interacts with host RANBP2; this interaction allows Vpu to down-regulate host BLM sumoylation.</text>
</comment>
<comment type="function">
    <text evidence="14">Enhances virion budding, by targeting human CD4 and Tetherin/BST2 to proteasome degradation. Degradation of CD4 prevents any unwanted premature interactions between viral Env and its host receptor CD4 in the endoplasmic reticulum. Degradation of antiretroviral protein Tetherin/BST2 is important for virion budding, as BST2 tethers new viral particles to the host cell membrane. Mechanistically, Vpu bridges either CD4 or BST2 to BTRC, a substrate recognition subunit of the Skp1/Cullin/F-box protein E3 ubiquitin ligase, induces their ubiquitination and subsequent proteasomal degradation. The alteration of the E3 ligase specificity by Vpu seems to promote the degradation of host IKBKB, leading to NF-kappa-B down-regulation and subsequent apoptosis. Acts as a viroporin that forms an oligomeric ion channel in membranes. Modulates the host DNA repair mechanisms to promote degradation of nuclear viral cDNA in cells that are already productively infected in order to suppress immune sensing and proviral hyper-integration (superinfection). Manipulates PML-NBs and modulates SUMOylation of host BLM protein thereby enhancing its DNA-end processing activity toward viral unintegrated linear DNA. Also inhibits RAD52-mediated homologous repair of viral cDNA, preventing the generation of dead-end circular forms of single copies of the long terminal repeat and permitting sustained nucleolytic attack.</text>
</comment>
<dbReference type="GO" id="GO:0033644">
    <property type="term" value="C:host cell membrane"/>
    <property type="evidence" value="ECO:0007669"/>
    <property type="project" value="UniProtKB-SubCell"/>
</dbReference>
<feature type="compositionally biased region" description="Basic and acidic residues" evidence="16">
    <location>
        <begin position="50"/>
        <end position="74"/>
    </location>
</feature>
<dbReference type="InterPro" id="IPR008187">
    <property type="entry name" value="Vpu"/>
</dbReference>
<evidence type="ECO:0000256" key="9">
    <source>
        <dbReference type="ARBA" id="ARBA00023065"/>
    </source>
</evidence>
<comment type="domain">
    <text evidence="14">The N-terminus and transmembrane domains are required for self-oligomerization and proper virion budding, whereas the cytoplasmic domain is required for CD4 degradation. The cytoplasmic domain is composed of 2 amphipathic alpha helix that form a U-shape.</text>
</comment>
<dbReference type="GO" id="GO:0052170">
    <property type="term" value="P:symbiont-mediated suppression of host innate immune response"/>
    <property type="evidence" value="ECO:0007669"/>
    <property type="project" value="UniProtKB-KW"/>
</dbReference>
<name>A0A076V5C3_HV1</name>
<protein>
    <recommendedName>
        <fullName evidence="2 14">Protein Vpu</fullName>
    </recommendedName>
    <alternativeName>
        <fullName evidence="13 14">U ORF protein</fullName>
    </alternativeName>
    <alternativeName>
        <fullName evidence="12 14">Viral protein U</fullName>
    </alternativeName>
</protein>
<keyword evidence="14" id="KW-0899">Viral immunoevasion</keyword>
<organism evidence="17">
    <name type="scientific">Human immunodeficiency virus type 1</name>
    <name type="common">HIV-1</name>
    <dbReference type="NCBI Taxonomy" id="11676"/>
    <lineage>
        <taxon>Viruses</taxon>
        <taxon>Riboviria</taxon>
        <taxon>Pararnavirae</taxon>
        <taxon>Artverviricota</taxon>
        <taxon>Revtraviricetes</taxon>
        <taxon>Ortervirales</taxon>
        <taxon>Retroviridae</taxon>
        <taxon>Orthoretrovirinae</taxon>
        <taxon>Lentivirus</taxon>
        <taxon>Lentivirus humimdef1</taxon>
    </lineage>
</organism>
<evidence type="ECO:0000256" key="7">
    <source>
        <dbReference type="ARBA" id="ARBA00022703"/>
    </source>
</evidence>
<keyword evidence="11 14" id="KW-0407">Ion channel</keyword>
<reference evidence="17" key="1">
    <citation type="journal article" date="2014" name="Transfusion">
        <title>Enhanced detection of viral diversity using partial and near full-length genomes of human immunodeficiency virus Type 1 provirus deep sequencing data from recently infected donors at four blood centers in Brazil.</title>
        <authorList>
            <consortium name="International Component of the NHLBI Recipient Epidemiology and Donor Evaluation Study-III (REDS-III)"/>
            <person name="Pessoa R."/>
            <person name="Watanabe J.T."/>
            <person name="Calabria P."/>
            <person name="Alencar C.S."/>
            <person name="Loureiro P."/>
            <person name="Lopes M.E."/>
            <person name="Proetti A.B."/>
            <person name="Felix A.C."/>
            <person name="Sabino E.C."/>
            <person name="Busch M.P."/>
            <person name="Sanabani S.S."/>
        </authorList>
    </citation>
    <scope>NUCLEOTIDE SEQUENCE</scope>
    <source>
        <strain evidence="17">10BR_SP049</strain>
    </source>
</reference>
<evidence type="ECO:0000256" key="14">
    <source>
        <dbReference type="HAMAP-Rule" id="MF_04082"/>
    </source>
</evidence>
<sequence>MQPLVIVSIVALVIVAIIAIVVWTIVLLKYKKILKQKKINKLLNKIQNRAKDSGNESKGDQKKLSALKKMEHHAPWNVNNL</sequence>
<feature type="transmembrane region" description="Helical" evidence="15">
    <location>
        <begin position="6"/>
        <end position="28"/>
    </location>
</feature>
<keyword evidence="14" id="KW-1084">Inhibition of host tetherin by virus</keyword>
<comment type="PTM">
    <text evidence="14">Phosphorylated by host CK2. This phosphorylation is necessary for interaction with human BTRC and degradation of CD4.</text>
</comment>
<dbReference type="GO" id="GO:0042609">
    <property type="term" value="F:CD4 receptor binding"/>
    <property type="evidence" value="ECO:0007669"/>
    <property type="project" value="UniProtKB-UniRule"/>
</dbReference>
<comment type="miscellaneous">
    <text evidence="14">HIV-1 lineages are divided in three main groups, M (for Major), O (for Outlier), and N (for New, or Non-M, Non-O). The vast majority of strains found worldwide belong to the group M. Group O seems to be endemic to and largely confined to Cameroon and neighboring countries in West Central Africa, where these viruses represent a small minority of HIV-1 strains. The group N is represented by a limited number of isolates from Cameroonian persons. The group M is further subdivided in 9 clades or subtypes (A to D, F to H, J and K).</text>
</comment>
<proteinExistence type="inferred from homology"/>
<evidence type="ECO:0000256" key="4">
    <source>
        <dbReference type="ARBA" id="ARBA00022553"/>
    </source>
</evidence>
<evidence type="ECO:0000256" key="8">
    <source>
        <dbReference type="ARBA" id="ARBA00022870"/>
    </source>
</evidence>
<dbReference type="InterPro" id="IPR009032">
    <property type="entry name" value="Vpu_cyt_dom_sf"/>
</dbReference>
<evidence type="ECO:0000256" key="16">
    <source>
        <dbReference type="SAM" id="MobiDB-lite"/>
    </source>
</evidence>
<evidence type="ECO:0000256" key="15">
    <source>
        <dbReference type="RuleBase" id="RU364058"/>
    </source>
</evidence>
<keyword evidence="14 15" id="KW-1133">Transmembrane helix</keyword>
<gene>
    <name evidence="14 15 17" type="primary">vpu</name>
</gene>